<accession>A0ABP6RFA5</accession>
<dbReference type="RefSeq" id="WP_246161045.1">
    <property type="nucleotide sequence ID" value="NZ_BAAAYG010000007.1"/>
</dbReference>
<dbReference type="Pfam" id="PF18963">
    <property type="entry name" value="DUF5703"/>
    <property type="match status" value="1"/>
</dbReference>
<sequence length="85" mass="10027">MTMAEHFSGSASAVAAHYTDDSGPGSAWEYLVIRCEPRESLAEVRRRVVEHAEQGRWELRRSRIYSGGFRKYWLRRRIMKVRRTL</sequence>
<dbReference type="EMBL" id="BAAAYG010000007">
    <property type="protein sequence ID" value="GAA3285864.1"/>
    <property type="molecule type" value="Genomic_DNA"/>
</dbReference>
<name>A0ABP6RFA5_9MICC</name>
<gene>
    <name evidence="1" type="ORF">GCM10020260_19510</name>
</gene>
<comment type="caution">
    <text evidence="1">The sequence shown here is derived from an EMBL/GenBank/DDBJ whole genome shotgun (WGS) entry which is preliminary data.</text>
</comment>
<evidence type="ECO:0000313" key="2">
    <source>
        <dbReference type="Proteomes" id="UP001501736"/>
    </source>
</evidence>
<keyword evidence="2" id="KW-1185">Reference proteome</keyword>
<evidence type="ECO:0000313" key="1">
    <source>
        <dbReference type="EMBL" id="GAA3285864.1"/>
    </source>
</evidence>
<reference evidence="2" key="1">
    <citation type="journal article" date="2019" name="Int. J. Syst. Evol. Microbiol.">
        <title>The Global Catalogue of Microorganisms (GCM) 10K type strain sequencing project: providing services to taxonomists for standard genome sequencing and annotation.</title>
        <authorList>
            <consortium name="The Broad Institute Genomics Platform"/>
            <consortium name="The Broad Institute Genome Sequencing Center for Infectious Disease"/>
            <person name="Wu L."/>
            <person name="Ma J."/>
        </authorList>
    </citation>
    <scope>NUCLEOTIDE SEQUENCE [LARGE SCALE GENOMIC DNA]</scope>
    <source>
        <strain evidence="2">JCM 11483</strain>
    </source>
</reference>
<proteinExistence type="predicted"/>
<organism evidence="1 2">
    <name type="scientific">Nesterenkonia halobia</name>
    <dbReference type="NCBI Taxonomy" id="37922"/>
    <lineage>
        <taxon>Bacteria</taxon>
        <taxon>Bacillati</taxon>
        <taxon>Actinomycetota</taxon>
        <taxon>Actinomycetes</taxon>
        <taxon>Micrococcales</taxon>
        <taxon>Micrococcaceae</taxon>
        <taxon>Nesterenkonia</taxon>
    </lineage>
</organism>
<dbReference type="Proteomes" id="UP001501736">
    <property type="component" value="Unassembled WGS sequence"/>
</dbReference>
<protein>
    <submittedName>
        <fullName evidence="1">Uncharacterized protein</fullName>
    </submittedName>
</protein>
<dbReference type="InterPro" id="IPR043758">
    <property type="entry name" value="DUF5703"/>
</dbReference>